<protein>
    <submittedName>
        <fullName evidence="2">Lactococcin 972 family bacteriocin</fullName>
    </submittedName>
</protein>
<dbReference type="RefSeq" id="WP_138054742.1">
    <property type="nucleotide sequence ID" value="NZ_VAWE01000001.1"/>
</dbReference>
<comment type="caution">
    <text evidence="2">The sequence shown here is derived from an EMBL/GenBank/DDBJ whole genome shotgun (WGS) entry which is preliminary data.</text>
</comment>
<dbReference type="Gene3D" id="2.60.40.2850">
    <property type="match status" value="1"/>
</dbReference>
<proteinExistence type="predicted"/>
<accession>A0A5R9E5X6</accession>
<dbReference type="Proteomes" id="UP000305921">
    <property type="component" value="Unassembled WGS sequence"/>
</dbReference>
<dbReference type="AlphaFoldDB" id="A0A5R9E5X6"/>
<dbReference type="InterPro" id="IPR006540">
    <property type="entry name" value="Lactococcin_972"/>
</dbReference>
<name>A0A5R9E5X6_9ACTN</name>
<keyword evidence="3" id="KW-1185">Reference proteome</keyword>
<dbReference type="OrthoDB" id="4229210at2"/>
<sequence>MKKRSALKATLASAALILGAAAPAMAITVDVGGGRWSYDQGANSAWSNYYHSKNKHASSVKIGANIFRSGCTSAGSWSLASGGKNGGTVSWYYDPSC</sequence>
<dbReference type="Pfam" id="PF09683">
    <property type="entry name" value="Lactococcin_972"/>
    <property type="match status" value="1"/>
</dbReference>
<reference evidence="2 3" key="1">
    <citation type="submission" date="2019-05" db="EMBL/GenBank/DDBJ databases">
        <title>Streptomyces marianii sp. nov., a novel marine actinomycete from southern coast of India.</title>
        <authorList>
            <person name="Iniyan A.M."/>
            <person name="Wink J."/>
            <person name="Ramprasad E."/>
            <person name="Ramana C.V."/>
            <person name="Bunk B."/>
            <person name="Sproer C."/>
            <person name="Joseph F.-J.R.S."/>
            <person name="Vincent S.G.P."/>
        </authorList>
    </citation>
    <scope>NUCLEOTIDE SEQUENCE [LARGE SCALE GENOMIC DNA]</scope>
    <source>
        <strain evidence="2 3">ICN19</strain>
    </source>
</reference>
<feature type="signal peptide" evidence="1">
    <location>
        <begin position="1"/>
        <end position="26"/>
    </location>
</feature>
<gene>
    <name evidence="2" type="ORF">FEF34_22420</name>
</gene>
<feature type="chain" id="PRO_5024396337" evidence="1">
    <location>
        <begin position="27"/>
        <end position="97"/>
    </location>
</feature>
<organism evidence="2 3">
    <name type="scientific">Streptomyces marianii</name>
    <dbReference type="NCBI Taxonomy" id="1817406"/>
    <lineage>
        <taxon>Bacteria</taxon>
        <taxon>Bacillati</taxon>
        <taxon>Actinomycetota</taxon>
        <taxon>Actinomycetes</taxon>
        <taxon>Kitasatosporales</taxon>
        <taxon>Streptomycetaceae</taxon>
        <taxon>Streptomyces</taxon>
    </lineage>
</organism>
<evidence type="ECO:0000313" key="2">
    <source>
        <dbReference type="EMBL" id="TLQ45401.1"/>
    </source>
</evidence>
<evidence type="ECO:0000313" key="3">
    <source>
        <dbReference type="Proteomes" id="UP000305921"/>
    </source>
</evidence>
<dbReference type="EMBL" id="VAWE01000001">
    <property type="protein sequence ID" value="TLQ45401.1"/>
    <property type="molecule type" value="Genomic_DNA"/>
</dbReference>
<evidence type="ECO:0000256" key="1">
    <source>
        <dbReference type="SAM" id="SignalP"/>
    </source>
</evidence>
<dbReference type="NCBIfam" id="TIGR01653">
    <property type="entry name" value="lactococcin_972"/>
    <property type="match status" value="1"/>
</dbReference>
<keyword evidence="1" id="KW-0732">Signal</keyword>